<evidence type="ECO:0000313" key="3">
    <source>
        <dbReference type="EMBL" id="RXS76214.1"/>
    </source>
</evidence>
<dbReference type="AlphaFoldDB" id="A0A4Q1RKA1"/>
<dbReference type="SUPFAM" id="SSF89550">
    <property type="entry name" value="PHP domain-like"/>
    <property type="match status" value="1"/>
</dbReference>
<dbReference type="InterPro" id="IPR016195">
    <property type="entry name" value="Pol/histidinol_Pase-like"/>
</dbReference>
<evidence type="ECO:0000313" key="4">
    <source>
        <dbReference type="Proteomes" id="UP000290106"/>
    </source>
</evidence>
<evidence type="ECO:0000259" key="2">
    <source>
        <dbReference type="SMART" id="SM00481"/>
    </source>
</evidence>
<proteinExistence type="predicted"/>
<dbReference type="InterPro" id="IPR052018">
    <property type="entry name" value="PHP_domain"/>
</dbReference>
<organism evidence="3 4">
    <name type="scientific">Blautia faecicola</name>
    <dbReference type="NCBI Taxonomy" id="2509240"/>
    <lineage>
        <taxon>Bacteria</taxon>
        <taxon>Bacillati</taxon>
        <taxon>Bacillota</taxon>
        <taxon>Clostridia</taxon>
        <taxon>Lachnospirales</taxon>
        <taxon>Lachnospiraceae</taxon>
        <taxon>Blautia</taxon>
    </lineage>
</organism>
<dbReference type="InterPro" id="IPR003141">
    <property type="entry name" value="Pol/His_phosphatase_N"/>
</dbReference>
<reference evidence="3 4" key="1">
    <citation type="submission" date="2019-01" db="EMBL/GenBank/DDBJ databases">
        <title>Blautia sp. nov. KGMB01111 isolated human feces.</title>
        <authorList>
            <person name="Park J.-E."/>
            <person name="Kim J.-S."/>
            <person name="Park S.-H."/>
        </authorList>
    </citation>
    <scope>NUCLEOTIDE SEQUENCE [LARGE SCALE GENOMIC DNA]</scope>
    <source>
        <strain evidence="3 4">KGMB01111</strain>
    </source>
</reference>
<dbReference type="SMART" id="SM00481">
    <property type="entry name" value="POLIIIAc"/>
    <property type="match status" value="1"/>
</dbReference>
<feature type="domain" description="Polymerase/histidinol phosphatase N-terminal" evidence="2">
    <location>
        <begin position="14"/>
        <end position="75"/>
    </location>
</feature>
<dbReference type="Gene3D" id="3.20.20.140">
    <property type="entry name" value="Metal-dependent hydrolases"/>
    <property type="match status" value="1"/>
</dbReference>
<feature type="region of interest" description="Disordered" evidence="1">
    <location>
        <begin position="1"/>
        <end position="21"/>
    </location>
</feature>
<gene>
    <name evidence="3" type="ORF">ETP43_14080</name>
</gene>
<dbReference type="Proteomes" id="UP000290106">
    <property type="component" value="Unassembled WGS sequence"/>
</dbReference>
<comment type="caution">
    <text evidence="3">The sequence shown here is derived from an EMBL/GenBank/DDBJ whole genome shotgun (WGS) entry which is preliminary data.</text>
</comment>
<dbReference type="PANTHER" id="PTHR42924:SF3">
    <property type="entry name" value="POLYMERASE_HISTIDINOL PHOSPHATASE N-TERMINAL DOMAIN-CONTAINING PROTEIN"/>
    <property type="match status" value="1"/>
</dbReference>
<sequence length="312" mass="35244">MRRDKMNTNEKKRADLHLHSTKSDGYNTPDEVIRLAEKAGLAAIALTDHNLFSFTKPQKVGKMMVIPGCEFSTTYWIAERKDATEVHVVGLFPDGVDPNDFKEIFANIEEGKQQYVLAILQQLAERGIDVSLEEVEASQKLTGHTGRHKIADVLIKKGYAKDMDDAFDHHIGNFSPYYIPATRFIKYAPTAAVVRQIRSSGGIPILAHPYGYMMSEAEIEDLIMKFKSAAGTVAGMEVYYERYLKNPEKLSFLKHMAEEHGLFASASSDRHREDQPFSSVENGMELYQNMEKALHKANLMKKGVLIKKTEKK</sequence>
<name>A0A4Q1RKA1_9FIRM</name>
<dbReference type="Gene3D" id="1.10.150.650">
    <property type="match status" value="1"/>
</dbReference>
<dbReference type="GO" id="GO:0035312">
    <property type="term" value="F:5'-3' DNA exonuclease activity"/>
    <property type="evidence" value="ECO:0007669"/>
    <property type="project" value="TreeGrafter"/>
</dbReference>
<dbReference type="InterPro" id="IPR004013">
    <property type="entry name" value="PHP_dom"/>
</dbReference>
<accession>A0A4Q1RKA1</accession>
<dbReference type="EMBL" id="SDKC01000001">
    <property type="protein sequence ID" value="RXS76214.1"/>
    <property type="molecule type" value="Genomic_DNA"/>
</dbReference>
<dbReference type="GO" id="GO:0004534">
    <property type="term" value="F:5'-3' RNA exonuclease activity"/>
    <property type="evidence" value="ECO:0007669"/>
    <property type="project" value="TreeGrafter"/>
</dbReference>
<protein>
    <submittedName>
        <fullName evidence="3">PHP domain-containing protein</fullName>
    </submittedName>
</protein>
<dbReference type="Pfam" id="PF02811">
    <property type="entry name" value="PHP"/>
    <property type="match status" value="1"/>
</dbReference>
<keyword evidence="4" id="KW-1185">Reference proteome</keyword>
<evidence type="ECO:0000256" key="1">
    <source>
        <dbReference type="SAM" id="MobiDB-lite"/>
    </source>
</evidence>
<dbReference type="OrthoDB" id="9804333at2"/>
<dbReference type="PANTHER" id="PTHR42924">
    <property type="entry name" value="EXONUCLEASE"/>
    <property type="match status" value="1"/>
</dbReference>